<proteinExistence type="predicted"/>
<accession>K1T2Z0</accession>
<name>K1T2Z0_9ZZZZ</name>
<sequence length="34" mass="4291">MNILQRIFTDYYEEIKYTLHHRSSEMENIEKDDK</sequence>
<comment type="caution">
    <text evidence="1">The sequence shown here is derived from an EMBL/GenBank/DDBJ whole genome shotgun (WGS) entry which is preliminary data.</text>
</comment>
<organism evidence="1">
    <name type="scientific">human gut metagenome</name>
    <dbReference type="NCBI Taxonomy" id="408170"/>
    <lineage>
        <taxon>unclassified sequences</taxon>
        <taxon>metagenomes</taxon>
        <taxon>organismal metagenomes</taxon>
    </lineage>
</organism>
<evidence type="ECO:0000313" key="1">
    <source>
        <dbReference type="EMBL" id="EKC64208.1"/>
    </source>
</evidence>
<dbReference type="EMBL" id="AJWY01007367">
    <property type="protein sequence ID" value="EKC64208.1"/>
    <property type="molecule type" value="Genomic_DNA"/>
</dbReference>
<feature type="non-terminal residue" evidence="1">
    <location>
        <position position="34"/>
    </location>
</feature>
<protein>
    <submittedName>
        <fullName evidence="1">Uncharacterized protein</fullName>
    </submittedName>
</protein>
<reference evidence="1" key="1">
    <citation type="journal article" date="2013" name="Environ. Microbiol.">
        <title>Microbiota from the distal guts of lean and obese adolescents exhibit partial functional redundancy besides clear differences in community structure.</title>
        <authorList>
            <person name="Ferrer M."/>
            <person name="Ruiz A."/>
            <person name="Lanza F."/>
            <person name="Haange S.B."/>
            <person name="Oberbach A."/>
            <person name="Till H."/>
            <person name="Bargiela R."/>
            <person name="Campoy C."/>
            <person name="Segura M.T."/>
            <person name="Richter M."/>
            <person name="von Bergen M."/>
            <person name="Seifert J."/>
            <person name="Suarez A."/>
        </authorList>
    </citation>
    <scope>NUCLEOTIDE SEQUENCE</scope>
</reference>
<dbReference type="AlphaFoldDB" id="K1T2Z0"/>
<gene>
    <name evidence="1" type="ORF">LEA_10943</name>
</gene>